<protein>
    <submittedName>
        <fullName evidence="2">cAMP-binding proteins</fullName>
    </submittedName>
</protein>
<evidence type="ECO:0000259" key="1">
    <source>
        <dbReference type="PROSITE" id="PS50042"/>
    </source>
</evidence>
<accession>A0A1Z4VM12</accession>
<feature type="domain" description="Cyclic nucleotide-binding" evidence="1">
    <location>
        <begin position="23"/>
        <end position="142"/>
    </location>
</feature>
<dbReference type="SUPFAM" id="SSF51206">
    <property type="entry name" value="cAMP-binding domain-like"/>
    <property type="match status" value="1"/>
</dbReference>
<dbReference type="Pfam" id="PF00027">
    <property type="entry name" value="cNMP_binding"/>
    <property type="match status" value="1"/>
</dbReference>
<dbReference type="OrthoDB" id="6881322at2"/>
<dbReference type="GO" id="GO:0005829">
    <property type="term" value="C:cytosol"/>
    <property type="evidence" value="ECO:0007669"/>
    <property type="project" value="TreeGrafter"/>
</dbReference>
<dbReference type="InterPro" id="IPR014710">
    <property type="entry name" value="RmlC-like_jellyroll"/>
</dbReference>
<evidence type="ECO:0000313" key="2">
    <source>
        <dbReference type="EMBL" id="BAZ92656.1"/>
    </source>
</evidence>
<dbReference type="Proteomes" id="UP000218765">
    <property type="component" value="Chromosome"/>
</dbReference>
<dbReference type="EMBL" id="AP018052">
    <property type="protein sequence ID" value="BAZ92656.1"/>
    <property type="molecule type" value="Genomic_DNA"/>
</dbReference>
<keyword evidence="3" id="KW-1185">Reference proteome</keyword>
<dbReference type="SMART" id="SM00100">
    <property type="entry name" value="cNMP"/>
    <property type="match status" value="1"/>
</dbReference>
<sequence length="165" mass="19007">MRRATSQTRPTSERIRLLQSMAAFGGLNDATLEYLLGLTHVVQRQKGEYFYHEGEPAQSMFVLESGKVAMYKRWEGRDYRIHSLERGESFGQVALIDLGPRNTSTLALTGSSAIELTSRHLHDLYRKFPDQYLVLYINMARDVCRRLRAADQRAFEMRVKDSDDS</sequence>
<dbReference type="InterPro" id="IPR018490">
    <property type="entry name" value="cNMP-bd_dom_sf"/>
</dbReference>
<evidence type="ECO:0000313" key="3">
    <source>
        <dbReference type="Proteomes" id="UP000218765"/>
    </source>
</evidence>
<dbReference type="GO" id="GO:0003700">
    <property type="term" value="F:DNA-binding transcription factor activity"/>
    <property type="evidence" value="ECO:0007669"/>
    <property type="project" value="TreeGrafter"/>
</dbReference>
<dbReference type="KEGG" id="ttc:FOKN1_0252"/>
<proteinExistence type="predicted"/>
<dbReference type="PANTHER" id="PTHR24567:SF68">
    <property type="entry name" value="DNA-BINDING TRANSCRIPTIONAL DUAL REGULATOR CRP"/>
    <property type="match status" value="1"/>
</dbReference>
<dbReference type="AlphaFoldDB" id="A0A1Z4VM12"/>
<dbReference type="PROSITE" id="PS50042">
    <property type="entry name" value="CNMP_BINDING_3"/>
    <property type="match status" value="1"/>
</dbReference>
<dbReference type="PANTHER" id="PTHR24567">
    <property type="entry name" value="CRP FAMILY TRANSCRIPTIONAL REGULATORY PROTEIN"/>
    <property type="match status" value="1"/>
</dbReference>
<name>A0A1Z4VM12_9GAMM</name>
<dbReference type="CDD" id="cd00038">
    <property type="entry name" value="CAP_ED"/>
    <property type="match status" value="1"/>
</dbReference>
<reference evidence="2 3" key="1">
    <citation type="submission" date="2017-05" db="EMBL/GenBank/DDBJ databases">
        <title>Thiocyanate degradation by Thiohalobacter thiocyanaticus FOKN1.</title>
        <authorList>
            <person name="Oshiki M."/>
            <person name="Fukushima T."/>
            <person name="Kawano S."/>
            <person name="Nakagawa J."/>
        </authorList>
    </citation>
    <scope>NUCLEOTIDE SEQUENCE [LARGE SCALE GENOMIC DNA]</scope>
    <source>
        <strain evidence="2 3">FOKN1</strain>
    </source>
</reference>
<gene>
    <name evidence="2" type="ORF">FOKN1_0252</name>
</gene>
<dbReference type="RefSeq" id="WP_096363941.1">
    <property type="nucleotide sequence ID" value="NZ_AP018052.1"/>
</dbReference>
<dbReference type="Gene3D" id="2.60.120.10">
    <property type="entry name" value="Jelly Rolls"/>
    <property type="match status" value="1"/>
</dbReference>
<dbReference type="InterPro" id="IPR000595">
    <property type="entry name" value="cNMP-bd_dom"/>
</dbReference>
<dbReference type="InterPro" id="IPR050397">
    <property type="entry name" value="Env_Response_Regulators"/>
</dbReference>
<organism evidence="2 3">
    <name type="scientific">Thiohalobacter thiocyanaticus</name>
    <dbReference type="NCBI Taxonomy" id="585455"/>
    <lineage>
        <taxon>Bacteria</taxon>
        <taxon>Pseudomonadati</taxon>
        <taxon>Pseudomonadota</taxon>
        <taxon>Gammaproteobacteria</taxon>
        <taxon>Thiohalobacterales</taxon>
        <taxon>Thiohalobacteraceae</taxon>
        <taxon>Thiohalobacter</taxon>
    </lineage>
</organism>